<dbReference type="EMBL" id="JAFHDT010000013">
    <property type="protein sequence ID" value="KAI7801379.1"/>
    <property type="molecule type" value="Genomic_DNA"/>
</dbReference>
<protein>
    <submittedName>
        <fullName evidence="1">Sodium bicarbonate transporter-like protein 11</fullName>
    </submittedName>
</protein>
<accession>A0A9W7WJ43</accession>
<gene>
    <name evidence="1" type="ORF">IRJ41_009750</name>
</gene>
<dbReference type="AlphaFoldDB" id="A0A9W7WJ43"/>
<sequence>MLFHHLGRQKNGYIFQGMDTDASGFGLLSTSRRYVKLMNFQEEVRALRDLDGFLAHQHLAG</sequence>
<organism evidence="1 2">
    <name type="scientific">Triplophysa rosa</name>
    <name type="common">Cave loach</name>
    <dbReference type="NCBI Taxonomy" id="992332"/>
    <lineage>
        <taxon>Eukaryota</taxon>
        <taxon>Metazoa</taxon>
        <taxon>Chordata</taxon>
        <taxon>Craniata</taxon>
        <taxon>Vertebrata</taxon>
        <taxon>Euteleostomi</taxon>
        <taxon>Actinopterygii</taxon>
        <taxon>Neopterygii</taxon>
        <taxon>Teleostei</taxon>
        <taxon>Ostariophysi</taxon>
        <taxon>Cypriniformes</taxon>
        <taxon>Nemacheilidae</taxon>
        <taxon>Triplophysa</taxon>
    </lineage>
</organism>
<keyword evidence="2" id="KW-1185">Reference proteome</keyword>
<evidence type="ECO:0000313" key="2">
    <source>
        <dbReference type="Proteomes" id="UP001059041"/>
    </source>
</evidence>
<comment type="caution">
    <text evidence="1">The sequence shown here is derived from an EMBL/GenBank/DDBJ whole genome shotgun (WGS) entry which is preliminary data.</text>
</comment>
<dbReference type="Proteomes" id="UP001059041">
    <property type="component" value="Linkage Group LG13"/>
</dbReference>
<evidence type="ECO:0000313" key="1">
    <source>
        <dbReference type="EMBL" id="KAI7801379.1"/>
    </source>
</evidence>
<name>A0A9W7WJ43_TRIRA</name>
<proteinExistence type="predicted"/>
<reference evidence="1" key="1">
    <citation type="submission" date="2021-02" db="EMBL/GenBank/DDBJ databases">
        <title>Comparative genomics reveals that relaxation of natural selection precedes convergent phenotypic evolution of cavefish.</title>
        <authorList>
            <person name="Peng Z."/>
        </authorList>
    </citation>
    <scope>NUCLEOTIDE SEQUENCE</scope>
    <source>
        <tissue evidence="1">Muscle</tissue>
    </source>
</reference>